<dbReference type="InterPro" id="IPR023562">
    <property type="entry name" value="ClpP/TepA"/>
</dbReference>
<proteinExistence type="inferred from homology"/>
<reference evidence="7 8" key="1">
    <citation type="submission" date="2024-04" db="EMBL/GenBank/DDBJ databases">
        <title>Three lactobacilli isolated from voided urine samples from females with type 2 diabetes.</title>
        <authorList>
            <person name="Kula A."/>
            <person name="Stegman N."/>
            <person name="Putonti C."/>
        </authorList>
    </citation>
    <scope>NUCLEOTIDE SEQUENCE [LARGE SCALE GENOMIC DNA]</scope>
    <source>
        <strain evidence="7 8">1855</strain>
    </source>
</reference>
<dbReference type="Gene3D" id="3.90.226.10">
    <property type="entry name" value="2-enoyl-CoA Hydratase, Chain A, domain 1"/>
    <property type="match status" value="1"/>
</dbReference>
<evidence type="ECO:0000256" key="3">
    <source>
        <dbReference type="ARBA" id="ARBA00022670"/>
    </source>
</evidence>
<evidence type="ECO:0000256" key="2">
    <source>
        <dbReference type="ARBA" id="ARBA00022490"/>
    </source>
</evidence>
<evidence type="ECO:0000256" key="5">
    <source>
        <dbReference type="ARBA" id="ARBA00022825"/>
    </source>
</evidence>
<dbReference type="RefSeq" id="WP_101850191.1">
    <property type="nucleotide sequence ID" value="NZ_CATOVC010000001.1"/>
</dbReference>
<dbReference type="NCBIfam" id="NF045542">
    <property type="entry name" value="Clp_rel_HeadMat"/>
    <property type="match status" value="1"/>
</dbReference>
<dbReference type="SUPFAM" id="SSF52096">
    <property type="entry name" value="ClpP/crotonase"/>
    <property type="match status" value="1"/>
</dbReference>
<dbReference type="PANTHER" id="PTHR10381:SF70">
    <property type="entry name" value="ATP-DEPENDENT CLP PROTEASE PROTEOLYTIC SUBUNIT"/>
    <property type="match status" value="1"/>
</dbReference>
<dbReference type="GO" id="GO:0008233">
    <property type="term" value="F:peptidase activity"/>
    <property type="evidence" value="ECO:0007669"/>
    <property type="project" value="UniProtKB-KW"/>
</dbReference>
<protein>
    <recommendedName>
        <fullName evidence="6">ATP-dependent Clp protease proteolytic subunit</fullName>
    </recommendedName>
</protein>
<organism evidence="7 8">
    <name type="scientific">Lactobacillus jensenii</name>
    <dbReference type="NCBI Taxonomy" id="109790"/>
    <lineage>
        <taxon>Bacteria</taxon>
        <taxon>Bacillati</taxon>
        <taxon>Bacillota</taxon>
        <taxon>Bacilli</taxon>
        <taxon>Lactobacillales</taxon>
        <taxon>Lactobacillaceae</taxon>
        <taxon>Lactobacillus</taxon>
    </lineage>
</organism>
<comment type="similarity">
    <text evidence="1 6">Belongs to the peptidase S14 family.</text>
</comment>
<keyword evidence="2" id="KW-0963">Cytoplasm</keyword>
<dbReference type="CDD" id="cd07016">
    <property type="entry name" value="S14_ClpP_1"/>
    <property type="match status" value="1"/>
</dbReference>
<dbReference type="Proteomes" id="UP001385848">
    <property type="component" value="Unassembled WGS sequence"/>
</dbReference>
<dbReference type="Pfam" id="PF00574">
    <property type="entry name" value="CLP_protease"/>
    <property type="match status" value="1"/>
</dbReference>
<accession>A0ABU9FKR1</accession>
<dbReference type="EMBL" id="JBBVUL010000003">
    <property type="protein sequence ID" value="MEL0564820.1"/>
    <property type="molecule type" value="Genomic_DNA"/>
</dbReference>
<keyword evidence="4 7" id="KW-0378">Hydrolase</keyword>
<dbReference type="GO" id="GO:0006508">
    <property type="term" value="P:proteolysis"/>
    <property type="evidence" value="ECO:0007669"/>
    <property type="project" value="UniProtKB-KW"/>
</dbReference>
<comment type="caution">
    <text evidence="7">The sequence shown here is derived from an EMBL/GenBank/DDBJ whole genome shotgun (WGS) entry which is preliminary data.</text>
</comment>
<keyword evidence="8" id="KW-1185">Reference proteome</keyword>
<keyword evidence="3 7" id="KW-0645">Protease</keyword>
<evidence type="ECO:0000256" key="6">
    <source>
        <dbReference type="RuleBase" id="RU003567"/>
    </source>
</evidence>
<name>A0ABU9FKR1_LACJE</name>
<gene>
    <name evidence="7" type="ORF">AAC431_02620</name>
</gene>
<dbReference type="PRINTS" id="PR00127">
    <property type="entry name" value="CLPPROTEASEP"/>
</dbReference>
<evidence type="ECO:0000256" key="1">
    <source>
        <dbReference type="ARBA" id="ARBA00007039"/>
    </source>
</evidence>
<keyword evidence="5" id="KW-0720">Serine protease</keyword>
<dbReference type="PANTHER" id="PTHR10381">
    <property type="entry name" value="ATP-DEPENDENT CLP PROTEASE PROTEOLYTIC SUBUNIT"/>
    <property type="match status" value="1"/>
</dbReference>
<sequence>MKKINQFLTINEFTETTADMSIDGSIGNDYWDEDSTSASDFRDALKDIGNVKVINLHINSPGGNVFDGISIYNMLKQNKAHVNVYIDGVAASIASVIAMAGDTIFIPNNAMLMIHNPWTYAQGNAKELRKIADDLDKMTESSKTIYLEQTGDKLTEEKLTQLMDEETWINASEALEYGFVDEIIESQKAVACADKSFLKHYKNVPNQLLNKVDLQALKKSASAEAEAIRIELAAL</sequence>
<dbReference type="InterPro" id="IPR029045">
    <property type="entry name" value="ClpP/crotonase-like_dom_sf"/>
</dbReference>
<dbReference type="InterPro" id="IPR001907">
    <property type="entry name" value="ClpP"/>
</dbReference>
<evidence type="ECO:0000313" key="7">
    <source>
        <dbReference type="EMBL" id="MEL0564820.1"/>
    </source>
</evidence>
<evidence type="ECO:0000313" key="8">
    <source>
        <dbReference type="Proteomes" id="UP001385848"/>
    </source>
</evidence>
<evidence type="ECO:0000256" key="4">
    <source>
        <dbReference type="ARBA" id="ARBA00022801"/>
    </source>
</evidence>